<evidence type="ECO:0000256" key="1">
    <source>
        <dbReference type="SAM" id="MobiDB-lite"/>
    </source>
</evidence>
<dbReference type="Proteomes" id="UP001066276">
    <property type="component" value="Chromosome 6"/>
</dbReference>
<comment type="caution">
    <text evidence="2">The sequence shown here is derived from an EMBL/GenBank/DDBJ whole genome shotgun (WGS) entry which is preliminary data.</text>
</comment>
<organism evidence="2 3">
    <name type="scientific">Pleurodeles waltl</name>
    <name type="common">Iberian ribbed newt</name>
    <dbReference type="NCBI Taxonomy" id="8319"/>
    <lineage>
        <taxon>Eukaryota</taxon>
        <taxon>Metazoa</taxon>
        <taxon>Chordata</taxon>
        <taxon>Craniata</taxon>
        <taxon>Vertebrata</taxon>
        <taxon>Euteleostomi</taxon>
        <taxon>Amphibia</taxon>
        <taxon>Batrachia</taxon>
        <taxon>Caudata</taxon>
        <taxon>Salamandroidea</taxon>
        <taxon>Salamandridae</taxon>
        <taxon>Pleurodelinae</taxon>
        <taxon>Pleurodeles</taxon>
    </lineage>
</organism>
<gene>
    <name evidence="2" type="ORF">NDU88_011142</name>
</gene>
<dbReference type="AlphaFoldDB" id="A0AAV7QXS3"/>
<evidence type="ECO:0000313" key="2">
    <source>
        <dbReference type="EMBL" id="KAJ1144848.1"/>
    </source>
</evidence>
<feature type="region of interest" description="Disordered" evidence="1">
    <location>
        <begin position="1"/>
        <end position="64"/>
    </location>
</feature>
<protein>
    <submittedName>
        <fullName evidence="2">Uncharacterized protein</fullName>
    </submittedName>
</protein>
<evidence type="ECO:0000313" key="3">
    <source>
        <dbReference type="Proteomes" id="UP001066276"/>
    </source>
</evidence>
<sequence>MQAQHLKPRRLSSAPILSPLACSSIPQSPSRWARRSRPSGNPERNSGANVYLRHRPPRPDSPSVAAIVDSLPVGPGLLPTRTIPLTPFNNCSQWSTMP</sequence>
<reference evidence="2" key="1">
    <citation type="journal article" date="2022" name="bioRxiv">
        <title>Sequencing and chromosome-scale assembly of the giantPleurodeles waltlgenome.</title>
        <authorList>
            <person name="Brown T."/>
            <person name="Elewa A."/>
            <person name="Iarovenko S."/>
            <person name="Subramanian E."/>
            <person name="Araus A.J."/>
            <person name="Petzold A."/>
            <person name="Susuki M."/>
            <person name="Suzuki K.-i.T."/>
            <person name="Hayashi T."/>
            <person name="Toyoda A."/>
            <person name="Oliveira C."/>
            <person name="Osipova E."/>
            <person name="Leigh N.D."/>
            <person name="Simon A."/>
            <person name="Yun M.H."/>
        </authorList>
    </citation>
    <scope>NUCLEOTIDE SEQUENCE</scope>
    <source>
        <strain evidence="2">20211129_DDA</strain>
        <tissue evidence="2">Liver</tissue>
    </source>
</reference>
<name>A0AAV7QXS3_PLEWA</name>
<dbReference type="EMBL" id="JANPWB010000010">
    <property type="protein sequence ID" value="KAJ1144848.1"/>
    <property type="molecule type" value="Genomic_DNA"/>
</dbReference>
<feature type="compositionally biased region" description="Basic residues" evidence="1">
    <location>
        <begin position="1"/>
        <end position="10"/>
    </location>
</feature>
<proteinExistence type="predicted"/>
<accession>A0AAV7QXS3</accession>
<keyword evidence="3" id="KW-1185">Reference proteome</keyword>